<evidence type="ECO:0000313" key="5">
    <source>
        <dbReference type="Proteomes" id="UP000319801"/>
    </source>
</evidence>
<feature type="compositionally biased region" description="Polar residues" evidence="2">
    <location>
        <begin position="220"/>
        <end position="235"/>
    </location>
</feature>
<reference evidence="4 5" key="1">
    <citation type="journal article" date="2019" name="Genome Biol. Evol.">
        <title>Whole-Genome Sequencing of the Giant Devil Catfish, Bagarius yarrelli.</title>
        <authorList>
            <person name="Jiang W."/>
            <person name="Lv Y."/>
            <person name="Cheng L."/>
            <person name="Yang K."/>
            <person name="Chao B."/>
            <person name="Wang X."/>
            <person name="Li Y."/>
            <person name="Pan X."/>
            <person name="You X."/>
            <person name="Zhang Y."/>
            <person name="Yang J."/>
            <person name="Li J."/>
            <person name="Zhang X."/>
            <person name="Liu S."/>
            <person name="Sun C."/>
            <person name="Yang J."/>
            <person name="Shi Q."/>
        </authorList>
    </citation>
    <scope>NUCLEOTIDE SEQUENCE [LARGE SCALE GENOMIC DNA]</scope>
    <source>
        <strain evidence="4">JWS20170419001</strain>
        <tissue evidence="4">Muscle</tissue>
    </source>
</reference>
<dbReference type="OrthoDB" id="10266696at2759"/>
<dbReference type="GO" id="GO:2000369">
    <property type="term" value="P:regulation of clathrin-dependent endocytosis"/>
    <property type="evidence" value="ECO:0007669"/>
    <property type="project" value="TreeGrafter"/>
</dbReference>
<feature type="compositionally biased region" description="Low complexity" evidence="2">
    <location>
        <begin position="111"/>
        <end position="127"/>
    </location>
</feature>
<sequence>MVHAYAGMDSANESAGRMSGNCARVIGPRWASWNLGVFICIRCAGIHRNLGVHISRVKSVNLDQWTPEQIQSVQSIGNTKARQLAVEFFIRDKYEKKKYYDKNATADSFKSSDATLPLASSPSSQAAEKSKLEREKEKKKEEKKKEKETDKGNKPTVFDKKKEDIQIDSRSSPKKGAEAAIDLLGLDAPAVNTASSGAGSGNAAPINDDLDIFGPMVSNPLPSSSNTNQVNSTKAAGSIAASPGVGSTSGTTGTAAAAPAQSDLDLFSENSSNKAEDSTKKPLSKDSILSLYGSSSVPQQPAQAAMFIGTSQMPFPAQPQTNFQAFPAMGGPMPPTTMMGAVMGQGGGMMGQNTGMMVGMTMPNGFMGNAPAGVMGVASGMMGTQAGPMPAGVVPPQNMYTMQPGQQPQWSMGQMNQQMSGLNLNGAPMAFGQPGAAMGGWVGPPSGQTLSTQLWK</sequence>
<evidence type="ECO:0000313" key="4">
    <source>
        <dbReference type="EMBL" id="TSK22719.1"/>
    </source>
</evidence>
<keyword evidence="5" id="KW-1185">Reference proteome</keyword>
<feature type="region of interest" description="Disordered" evidence="2">
    <location>
        <begin position="217"/>
        <end position="262"/>
    </location>
</feature>
<dbReference type="GO" id="GO:0005096">
    <property type="term" value="F:GTPase activator activity"/>
    <property type="evidence" value="ECO:0007669"/>
    <property type="project" value="InterPro"/>
</dbReference>
<keyword evidence="1" id="KW-0479">Metal-binding</keyword>
<feature type="compositionally biased region" description="Basic and acidic residues" evidence="2">
    <location>
        <begin position="128"/>
        <end position="167"/>
    </location>
</feature>
<dbReference type="PRINTS" id="PR00405">
    <property type="entry name" value="REVINTRACTNG"/>
</dbReference>
<dbReference type="Gene3D" id="1.10.220.150">
    <property type="entry name" value="Arf GTPase activating protein"/>
    <property type="match status" value="1"/>
</dbReference>
<dbReference type="Pfam" id="PF01412">
    <property type="entry name" value="ArfGap"/>
    <property type="match status" value="1"/>
</dbReference>
<dbReference type="GO" id="GO:0008270">
    <property type="term" value="F:zinc ion binding"/>
    <property type="evidence" value="ECO:0007669"/>
    <property type="project" value="UniProtKB-KW"/>
</dbReference>
<organism evidence="4 5">
    <name type="scientific">Bagarius yarrelli</name>
    <name type="common">Goonch</name>
    <name type="synonym">Bagrus yarrelli</name>
    <dbReference type="NCBI Taxonomy" id="175774"/>
    <lineage>
        <taxon>Eukaryota</taxon>
        <taxon>Metazoa</taxon>
        <taxon>Chordata</taxon>
        <taxon>Craniata</taxon>
        <taxon>Vertebrata</taxon>
        <taxon>Euteleostomi</taxon>
        <taxon>Actinopterygii</taxon>
        <taxon>Neopterygii</taxon>
        <taxon>Teleostei</taxon>
        <taxon>Ostariophysi</taxon>
        <taxon>Siluriformes</taxon>
        <taxon>Sisoridae</taxon>
        <taxon>Sisorinae</taxon>
        <taxon>Bagarius</taxon>
    </lineage>
</organism>
<dbReference type="InterPro" id="IPR001164">
    <property type="entry name" value="ArfGAP_dom"/>
</dbReference>
<evidence type="ECO:0000256" key="1">
    <source>
        <dbReference type="PROSITE-ProRule" id="PRU00288"/>
    </source>
</evidence>
<comment type="caution">
    <text evidence="4">The sequence shown here is derived from an EMBL/GenBank/DDBJ whole genome shotgun (WGS) entry which is preliminary data.</text>
</comment>
<keyword evidence="1" id="KW-0862">Zinc</keyword>
<dbReference type="SMART" id="SM00105">
    <property type="entry name" value="ArfGap"/>
    <property type="match status" value="1"/>
</dbReference>
<accession>A0A556TMX4</accession>
<gene>
    <name evidence="4" type="ORF">Baya_2077</name>
</gene>
<dbReference type="SUPFAM" id="SSF57863">
    <property type="entry name" value="ArfGap/RecO-like zinc finger"/>
    <property type="match status" value="1"/>
</dbReference>
<dbReference type="GO" id="GO:0005737">
    <property type="term" value="C:cytoplasm"/>
    <property type="evidence" value="ECO:0007669"/>
    <property type="project" value="TreeGrafter"/>
</dbReference>
<protein>
    <submittedName>
        <fullName evidence="4">Stromal membrane-associated protein 1</fullName>
    </submittedName>
</protein>
<feature type="region of interest" description="Disordered" evidence="2">
    <location>
        <begin position="111"/>
        <end position="175"/>
    </location>
</feature>
<feature type="compositionally biased region" description="Low complexity" evidence="2">
    <location>
        <begin position="240"/>
        <end position="262"/>
    </location>
</feature>
<dbReference type="Proteomes" id="UP000319801">
    <property type="component" value="Unassembled WGS sequence"/>
</dbReference>
<dbReference type="InterPro" id="IPR051718">
    <property type="entry name" value="ARF_GTPase-activating"/>
</dbReference>
<evidence type="ECO:0000259" key="3">
    <source>
        <dbReference type="PROSITE" id="PS50115"/>
    </source>
</evidence>
<dbReference type="PANTHER" id="PTHR45705">
    <property type="entry name" value="FI20236P1"/>
    <property type="match status" value="1"/>
</dbReference>
<dbReference type="AlphaFoldDB" id="A0A556TMX4"/>
<dbReference type="EMBL" id="VCAZ01000006">
    <property type="protein sequence ID" value="TSK22719.1"/>
    <property type="molecule type" value="Genomic_DNA"/>
</dbReference>
<dbReference type="PANTHER" id="PTHR45705:SF8">
    <property type="entry name" value="STROMAL MEMBRANE-ASSOCIATED PROTEIN 1"/>
    <property type="match status" value="1"/>
</dbReference>
<evidence type="ECO:0000256" key="2">
    <source>
        <dbReference type="SAM" id="MobiDB-lite"/>
    </source>
</evidence>
<feature type="domain" description="Arf-GAP" evidence="3">
    <location>
        <begin position="1"/>
        <end position="84"/>
    </location>
</feature>
<dbReference type="InterPro" id="IPR037278">
    <property type="entry name" value="ARFGAP/RecO"/>
</dbReference>
<keyword evidence="1" id="KW-0863">Zinc-finger</keyword>
<dbReference type="PROSITE" id="PS50115">
    <property type="entry name" value="ARFGAP"/>
    <property type="match status" value="1"/>
</dbReference>
<dbReference type="InterPro" id="IPR038508">
    <property type="entry name" value="ArfGAP_dom_sf"/>
</dbReference>
<proteinExistence type="predicted"/>
<name>A0A556TMX4_BAGYA</name>